<gene>
    <name evidence="5 8" type="primary">rpsR</name>
    <name evidence="8" type="ORF">EHO61_12915</name>
</gene>
<dbReference type="Gene3D" id="4.10.640.10">
    <property type="entry name" value="Ribosomal protein S18"/>
    <property type="match status" value="1"/>
</dbReference>
<dbReference type="SUPFAM" id="SSF46911">
    <property type="entry name" value="Ribosomal protein S18"/>
    <property type="match status" value="1"/>
</dbReference>
<evidence type="ECO:0000256" key="4">
    <source>
        <dbReference type="ARBA" id="ARBA00035141"/>
    </source>
</evidence>
<dbReference type="NCBIfam" id="TIGR00165">
    <property type="entry name" value="S18"/>
    <property type="match status" value="1"/>
</dbReference>
<keyword evidence="9" id="KW-1185">Reference proteome</keyword>
<keyword evidence="2 5" id="KW-0689">Ribosomal protein</keyword>
<evidence type="ECO:0000256" key="2">
    <source>
        <dbReference type="ARBA" id="ARBA00022980"/>
    </source>
</evidence>
<evidence type="ECO:0000313" key="9">
    <source>
        <dbReference type="Proteomes" id="UP000297855"/>
    </source>
</evidence>
<dbReference type="PANTHER" id="PTHR13479">
    <property type="entry name" value="30S RIBOSOMAL PROTEIN S18"/>
    <property type="match status" value="1"/>
</dbReference>
<keyword evidence="3 5" id="KW-0687">Ribonucleoprotein</keyword>
<dbReference type="RefSeq" id="WP_135813993.1">
    <property type="nucleotide sequence ID" value="NZ_RQEV01000012.1"/>
</dbReference>
<dbReference type="PANTHER" id="PTHR13479:SF40">
    <property type="entry name" value="SMALL RIBOSOMAL SUBUNIT PROTEIN BS18M"/>
    <property type="match status" value="1"/>
</dbReference>
<dbReference type="GO" id="GO:0003735">
    <property type="term" value="F:structural constituent of ribosome"/>
    <property type="evidence" value="ECO:0007669"/>
    <property type="project" value="InterPro"/>
</dbReference>
<organism evidence="8 9">
    <name type="scientific">Leptospira fluminis</name>
    <dbReference type="NCBI Taxonomy" id="2484979"/>
    <lineage>
        <taxon>Bacteria</taxon>
        <taxon>Pseudomonadati</taxon>
        <taxon>Spirochaetota</taxon>
        <taxon>Spirochaetia</taxon>
        <taxon>Leptospirales</taxon>
        <taxon>Leptospiraceae</taxon>
        <taxon>Leptospira</taxon>
    </lineage>
</organism>
<accession>A0A4R9GM61</accession>
<dbReference type="GO" id="GO:0022627">
    <property type="term" value="C:cytosolic small ribosomal subunit"/>
    <property type="evidence" value="ECO:0007669"/>
    <property type="project" value="TreeGrafter"/>
</dbReference>
<dbReference type="GO" id="GO:0070181">
    <property type="term" value="F:small ribosomal subunit rRNA binding"/>
    <property type="evidence" value="ECO:0007669"/>
    <property type="project" value="TreeGrafter"/>
</dbReference>
<evidence type="ECO:0000256" key="7">
    <source>
        <dbReference type="SAM" id="MobiDB-lite"/>
    </source>
</evidence>
<keyword evidence="5" id="KW-0694">RNA-binding</keyword>
<keyword evidence="5" id="KW-0699">rRNA-binding</keyword>
<feature type="compositionally biased region" description="Basic residues" evidence="7">
    <location>
        <begin position="30"/>
        <end position="39"/>
    </location>
</feature>
<dbReference type="InterPro" id="IPR036870">
    <property type="entry name" value="Ribosomal_bS18_sf"/>
</dbReference>
<comment type="function">
    <text evidence="5">Binds as a heterodimer with protein bS6 to the central domain of the 16S rRNA, where it helps stabilize the platform of the 30S subunit.</text>
</comment>
<feature type="region of interest" description="Disordered" evidence="7">
    <location>
        <begin position="1"/>
        <end position="39"/>
    </location>
</feature>
<comment type="similarity">
    <text evidence="1 5 6">Belongs to the bacterial ribosomal protein bS18 family.</text>
</comment>
<dbReference type="Proteomes" id="UP000297855">
    <property type="component" value="Unassembled WGS sequence"/>
</dbReference>
<dbReference type="GO" id="GO:0006412">
    <property type="term" value="P:translation"/>
    <property type="evidence" value="ECO:0007669"/>
    <property type="project" value="UniProtKB-UniRule"/>
</dbReference>
<sequence>MAENEVQEEVGRQEASMDGMIAGEHEGGRPPKKQNKYKKKVCRFTADPELAKQIDYKNIELLERFITNRGKIIPRRITGTSAKYQRILAREIRKARSIGLLPFKVN</sequence>
<evidence type="ECO:0000256" key="6">
    <source>
        <dbReference type="RuleBase" id="RU003910"/>
    </source>
</evidence>
<dbReference type="InterPro" id="IPR001648">
    <property type="entry name" value="Ribosomal_bS18"/>
</dbReference>
<evidence type="ECO:0000256" key="5">
    <source>
        <dbReference type="HAMAP-Rule" id="MF_00270"/>
    </source>
</evidence>
<dbReference type="PRINTS" id="PR00974">
    <property type="entry name" value="RIBOSOMALS18"/>
</dbReference>
<dbReference type="AlphaFoldDB" id="A0A4R9GM61"/>
<evidence type="ECO:0000256" key="1">
    <source>
        <dbReference type="ARBA" id="ARBA00005589"/>
    </source>
</evidence>
<comment type="caution">
    <text evidence="8">The sequence shown here is derived from an EMBL/GenBank/DDBJ whole genome shotgun (WGS) entry which is preliminary data.</text>
</comment>
<dbReference type="Pfam" id="PF01084">
    <property type="entry name" value="Ribosomal_S18"/>
    <property type="match status" value="1"/>
</dbReference>
<dbReference type="PROSITE" id="PS00057">
    <property type="entry name" value="RIBOSOMAL_S18"/>
    <property type="match status" value="1"/>
</dbReference>
<dbReference type="HAMAP" id="MF_00270">
    <property type="entry name" value="Ribosomal_bS18"/>
    <property type="match status" value="1"/>
</dbReference>
<protein>
    <recommendedName>
        <fullName evidence="4 5">Small ribosomal subunit protein bS18</fullName>
    </recommendedName>
</protein>
<dbReference type="OrthoDB" id="9812008at2"/>
<comment type="subunit">
    <text evidence="5">Part of the 30S ribosomal subunit. Forms a tight heterodimer with protein bS6.</text>
</comment>
<evidence type="ECO:0000256" key="3">
    <source>
        <dbReference type="ARBA" id="ARBA00023274"/>
    </source>
</evidence>
<dbReference type="InterPro" id="IPR018275">
    <property type="entry name" value="Ribosomal_bS18_CS"/>
</dbReference>
<name>A0A4R9GM61_9LEPT</name>
<evidence type="ECO:0000313" key="8">
    <source>
        <dbReference type="EMBL" id="TGK17304.1"/>
    </source>
</evidence>
<reference evidence="8" key="1">
    <citation type="journal article" date="2019" name="PLoS Negl. Trop. Dis.">
        <title>Revisiting the worldwide diversity of Leptospira species in the environment.</title>
        <authorList>
            <person name="Vincent A.T."/>
            <person name="Schiettekatte O."/>
            <person name="Bourhy P."/>
            <person name="Veyrier F.J."/>
            <person name="Picardeau M."/>
        </authorList>
    </citation>
    <scope>NUCLEOTIDE SEQUENCE [LARGE SCALE GENOMIC DNA]</scope>
    <source>
        <strain evidence="8">SCS5</strain>
    </source>
</reference>
<proteinExistence type="inferred from homology"/>
<dbReference type="EMBL" id="RQEV01000012">
    <property type="protein sequence ID" value="TGK17304.1"/>
    <property type="molecule type" value="Genomic_DNA"/>
</dbReference>